<dbReference type="InterPro" id="IPR042342">
    <property type="entry name" value="TTC22"/>
</dbReference>
<protein>
    <recommendedName>
        <fullName evidence="2">TIR domain-containing protein</fullName>
    </recommendedName>
</protein>
<dbReference type="PANTHER" id="PTHR16253:SF0">
    <property type="entry name" value="TETRATRICOPEPTIDE REPEAT PROTEIN 22"/>
    <property type="match status" value="1"/>
</dbReference>
<dbReference type="PROSITE" id="PS50104">
    <property type="entry name" value="TIR"/>
    <property type="match status" value="1"/>
</dbReference>
<evidence type="ECO:0000256" key="1">
    <source>
        <dbReference type="SAM" id="Phobius"/>
    </source>
</evidence>
<accession>A0A9D4RT36</accession>
<sequence>MAENAFAIQDLPTEKEYVIPDLPVNKDYHFFISYHNSDTATVHTLVEILERKGVKCCYYERDFIPGSTLFENIREKMSNSVHMLIILSEGLATNPYIKHEITEALHRRINDGYPIIPIMVEPCTVPADLKNIRYIDAKDVDVSEMPSLIIDAMVKNKIKADYQRTTGSEVSIALTRYAGFPRFLSLSRYKLDINENVRRNLRYSQFDLTNHELKEIEDIVNSSYLVQYWHIFSHFVLVASLLLFIVFMLSICVYLTVMITITGLTEDDSKSTLTALHVSISVVILAIFVSYCFCWNINNKMSITSKYSKLAAQYKLWQQLVHALSPLNQEAREKGRIILFNFTSAELKLIRYDFGICQAQFLKRCEQQDRLRAWMRNGQSLKDYTDLLFDNFVKSERCIRLTEPSATTRHTLSNGAKCLCLLIEEDLS</sequence>
<dbReference type="AlphaFoldDB" id="A0A9D4RT36"/>
<feature type="transmembrane region" description="Helical" evidence="1">
    <location>
        <begin position="235"/>
        <end position="261"/>
    </location>
</feature>
<dbReference type="GO" id="GO:0007165">
    <property type="term" value="P:signal transduction"/>
    <property type="evidence" value="ECO:0007669"/>
    <property type="project" value="InterPro"/>
</dbReference>
<reference evidence="3" key="1">
    <citation type="journal article" date="2019" name="bioRxiv">
        <title>The Genome of the Zebra Mussel, Dreissena polymorpha: A Resource for Invasive Species Research.</title>
        <authorList>
            <person name="McCartney M.A."/>
            <person name="Auch B."/>
            <person name="Kono T."/>
            <person name="Mallez S."/>
            <person name="Zhang Y."/>
            <person name="Obille A."/>
            <person name="Becker A."/>
            <person name="Abrahante J.E."/>
            <person name="Garbe J."/>
            <person name="Badalamenti J.P."/>
            <person name="Herman A."/>
            <person name="Mangelson H."/>
            <person name="Liachko I."/>
            <person name="Sullivan S."/>
            <person name="Sone E.D."/>
            <person name="Koren S."/>
            <person name="Silverstein K.A.T."/>
            <person name="Beckman K.B."/>
            <person name="Gohl D.M."/>
        </authorList>
    </citation>
    <scope>NUCLEOTIDE SEQUENCE</scope>
    <source>
        <strain evidence="3">Duluth1</strain>
        <tissue evidence="3">Whole animal</tissue>
    </source>
</reference>
<organism evidence="3 4">
    <name type="scientific">Dreissena polymorpha</name>
    <name type="common">Zebra mussel</name>
    <name type="synonym">Mytilus polymorpha</name>
    <dbReference type="NCBI Taxonomy" id="45954"/>
    <lineage>
        <taxon>Eukaryota</taxon>
        <taxon>Metazoa</taxon>
        <taxon>Spiralia</taxon>
        <taxon>Lophotrochozoa</taxon>
        <taxon>Mollusca</taxon>
        <taxon>Bivalvia</taxon>
        <taxon>Autobranchia</taxon>
        <taxon>Heteroconchia</taxon>
        <taxon>Euheterodonta</taxon>
        <taxon>Imparidentia</taxon>
        <taxon>Neoheterodontei</taxon>
        <taxon>Myida</taxon>
        <taxon>Dreissenoidea</taxon>
        <taxon>Dreissenidae</taxon>
        <taxon>Dreissena</taxon>
    </lineage>
</organism>
<dbReference type="InterPro" id="IPR000157">
    <property type="entry name" value="TIR_dom"/>
</dbReference>
<dbReference type="InterPro" id="IPR035897">
    <property type="entry name" value="Toll_tir_struct_dom_sf"/>
</dbReference>
<keyword evidence="1" id="KW-0812">Transmembrane</keyword>
<feature type="transmembrane region" description="Helical" evidence="1">
    <location>
        <begin position="273"/>
        <end position="297"/>
    </location>
</feature>
<dbReference type="SUPFAM" id="SSF52200">
    <property type="entry name" value="Toll/Interleukin receptor TIR domain"/>
    <property type="match status" value="1"/>
</dbReference>
<reference evidence="3" key="2">
    <citation type="submission" date="2020-11" db="EMBL/GenBank/DDBJ databases">
        <authorList>
            <person name="McCartney M.A."/>
            <person name="Auch B."/>
            <person name="Kono T."/>
            <person name="Mallez S."/>
            <person name="Becker A."/>
            <person name="Gohl D.M."/>
            <person name="Silverstein K.A.T."/>
            <person name="Koren S."/>
            <person name="Bechman K.B."/>
            <person name="Herman A."/>
            <person name="Abrahante J.E."/>
            <person name="Garbe J."/>
        </authorList>
    </citation>
    <scope>NUCLEOTIDE SEQUENCE</scope>
    <source>
        <strain evidence="3">Duluth1</strain>
        <tissue evidence="3">Whole animal</tissue>
    </source>
</reference>
<dbReference type="OrthoDB" id="6161467at2759"/>
<name>A0A9D4RT36_DREPO</name>
<comment type="caution">
    <text evidence="3">The sequence shown here is derived from an EMBL/GenBank/DDBJ whole genome shotgun (WGS) entry which is preliminary data.</text>
</comment>
<dbReference type="EMBL" id="JAIWYP010000001">
    <property type="protein sequence ID" value="KAH3880636.1"/>
    <property type="molecule type" value="Genomic_DNA"/>
</dbReference>
<keyword evidence="1" id="KW-0472">Membrane</keyword>
<evidence type="ECO:0000259" key="2">
    <source>
        <dbReference type="PROSITE" id="PS50104"/>
    </source>
</evidence>
<keyword evidence="1" id="KW-1133">Transmembrane helix</keyword>
<feature type="domain" description="TIR" evidence="2">
    <location>
        <begin position="26"/>
        <end position="157"/>
    </location>
</feature>
<evidence type="ECO:0000313" key="3">
    <source>
        <dbReference type="EMBL" id="KAH3880636.1"/>
    </source>
</evidence>
<proteinExistence type="predicted"/>
<dbReference type="PANTHER" id="PTHR16253">
    <property type="entry name" value="TETRATRICOPEPTIDE REPEAT PROTEIN 22"/>
    <property type="match status" value="1"/>
</dbReference>
<keyword evidence="4" id="KW-1185">Reference proteome</keyword>
<dbReference type="Gene3D" id="3.40.50.10140">
    <property type="entry name" value="Toll/interleukin-1 receptor homology (TIR) domain"/>
    <property type="match status" value="1"/>
</dbReference>
<dbReference type="Pfam" id="PF13676">
    <property type="entry name" value="TIR_2"/>
    <property type="match status" value="1"/>
</dbReference>
<dbReference type="Proteomes" id="UP000828390">
    <property type="component" value="Unassembled WGS sequence"/>
</dbReference>
<gene>
    <name evidence="3" type="ORF">DPMN_004555</name>
</gene>
<dbReference type="SMART" id="SM00255">
    <property type="entry name" value="TIR"/>
    <property type="match status" value="1"/>
</dbReference>
<evidence type="ECO:0000313" key="4">
    <source>
        <dbReference type="Proteomes" id="UP000828390"/>
    </source>
</evidence>